<dbReference type="InterPro" id="IPR043461">
    <property type="entry name" value="LpxH-like"/>
</dbReference>
<evidence type="ECO:0000256" key="4">
    <source>
        <dbReference type="ARBA" id="ARBA00022801"/>
    </source>
</evidence>
<dbReference type="KEGG" id="fsc:FSU_2812"/>
<dbReference type="Proteomes" id="UP000001497">
    <property type="component" value="Chromosome"/>
</dbReference>
<dbReference type="InterPro" id="IPR004843">
    <property type="entry name" value="Calcineurin-like_PHP"/>
</dbReference>
<accession>C9RKC0</accession>
<keyword evidence="4 9" id="KW-0378">Hydrolase</keyword>
<dbReference type="Gene3D" id="3.60.21.10">
    <property type="match status" value="1"/>
</dbReference>
<evidence type="ECO:0000256" key="3">
    <source>
        <dbReference type="ARBA" id="ARBA00022723"/>
    </source>
</evidence>
<dbReference type="EMBL" id="CP001792">
    <property type="protein sequence ID" value="ACX75853.1"/>
    <property type="molecule type" value="Genomic_DNA"/>
</dbReference>
<proteinExistence type="predicted"/>
<dbReference type="EMBL" id="CP002158">
    <property type="protein sequence ID" value="ADL25564.1"/>
    <property type="molecule type" value="Genomic_DNA"/>
</dbReference>
<dbReference type="HOGENOM" id="CLU_074586_1_0_0"/>
<evidence type="ECO:0000313" key="10">
    <source>
        <dbReference type="Proteomes" id="UP000000517"/>
    </source>
</evidence>
<gene>
    <name evidence="8" type="ordered locus">Fisuc_2267</name>
    <name evidence="9" type="ordered locus">FSU_2812</name>
</gene>
<sequence>MELPAYFISDAHLGIDPPGAVPGREQKLIQLLSSWKGKASHVVIVGDLFEFWYEYNYYVASAHFELYRAFAELVESGVEVHLLQGNHDFAYEDFFPKHLGVAVHKSLILEIQGKRLFFTHGDGVPKSDRGYRFMRRVLDFPLNRFLFKQIHPDWGMGLARFVGRNSRKYGETRTLKLEEYIEWGDRMLKKEKCDYCIHGHHHISGIWNTPNGIVASPGEFIKKPAILCLENGGLKLVSI</sequence>
<evidence type="ECO:0000259" key="7">
    <source>
        <dbReference type="Pfam" id="PF00149"/>
    </source>
</evidence>
<feature type="domain" description="Calcineurin-like phosphoesterase" evidence="7">
    <location>
        <begin position="5"/>
        <end position="203"/>
    </location>
</feature>
<evidence type="ECO:0000256" key="2">
    <source>
        <dbReference type="ARBA" id="ARBA00022519"/>
    </source>
</evidence>
<keyword evidence="1" id="KW-1003">Cell membrane</keyword>
<dbReference type="Pfam" id="PF00149">
    <property type="entry name" value="Metallophos"/>
    <property type="match status" value="1"/>
</dbReference>
<reference evidence="8 11" key="1">
    <citation type="submission" date="2009-10" db="EMBL/GenBank/DDBJ databases">
        <title>Complete sequence of Fibrobacter succinogenes subsp. succinogenes S85.</title>
        <authorList>
            <consortium name="US DOE Joint Genome Institute"/>
            <person name="Lucas S."/>
            <person name="Copeland A."/>
            <person name="Lapidus A."/>
            <person name="Glavina del Rio T."/>
            <person name="Tice H."/>
            <person name="Bruce D."/>
            <person name="Goodwin L."/>
            <person name="Pitluck S."/>
            <person name="Chertkov O."/>
            <person name="Detter J.C."/>
            <person name="Han C."/>
            <person name="Tapia R."/>
            <person name="Larimer F."/>
            <person name="Land M."/>
            <person name="Hauser L."/>
            <person name="Kyrpides N."/>
            <person name="Mikhailova N."/>
            <person name="Weimer P.J."/>
            <person name="Stevenson D.M."/>
            <person name="Boyum J."/>
            <person name="Brumm P.I."/>
            <person name="Mead D."/>
        </authorList>
    </citation>
    <scope>NUCLEOTIDE SEQUENCE [LARGE SCALE GENOMIC DNA]</scope>
    <source>
        <strain evidence="11">ATCC 19169 / S85</strain>
        <strain evidence="8">S85</strain>
    </source>
</reference>
<dbReference type="STRING" id="59374.FSU_2812"/>
<reference evidence="10" key="2">
    <citation type="submission" date="2010-08" db="EMBL/GenBank/DDBJ databases">
        <title>Complete sequence of Fibrobacter succinogenes subsp. succinogenes S85.</title>
        <authorList>
            <person name="Durkin A.S."/>
            <person name="Nelson K.E."/>
            <person name="Morrison M."/>
            <person name="Forsberg C.W."/>
            <person name="Wilson D.B."/>
            <person name="Russell J.B."/>
            <person name="Cann I.K.O."/>
            <person name="Mackie R.I."/>
            <person name="White B.A."/>
        </authorList>
    </citation>
    <scope>NUCLEOTIDE SEQUENCE [LARGE SCALE GENOMIC DNA]</scope>
    <source>
        <strain evidence="10">ATCC 19169 / S85</strain>
    </source>
</reference>
<dbReference type="AlphaFoldDB" id="C9RKC0"/>
<name>C9RKC0_FIBSS</name>
<dbReference type="KEGG" id="fsu:Fisuc_2267"/>
<dbReference type="SUPFAM" id="SSF56300">
    <property type="entry name" value="Metallo-dependent phosphatases"/>
    <property type="match status" value="1"/>
</dbReference>
<keyword evidence="5" id="KW-0472">Membrane</keyword>
<evidence type="ECO:0000256" key="6">
    <source>
        <dbReference type="ARBA" id="ARBA00023211"/>
    </source>
</evidence>
<organism evidence="9 10">
    <name type="scientific">Fibrobacter succinogenes (strain ATCC 19169 / S85)</name>
    <dbReference type="NCBI Taxonomy" id="59374"/>
    <lineage>
        <taxon>Bacteria</taxon>
        <taxon>Pseudomonadati</taxon>
        <taxon>Fibrobacterota</taxon>
        <taxon>Fibrobacteria</taxon>
        <taxon>Fibrobacterales</taxon>
        <taxon>Fibrobacteraceae</taxon>
        <taxon>Fibrobacter</taxon>
    </lineage>
</organism>
<dbReference type="GO" id="GO:0009245">
    <property type="term" value="P:lipid A biosynthetic process"/>
    <property type="evidence" value="ECO:0007669"/>
    <property type="project" value="TreeGrafter"/>
</dbReference>
<dbReference type="PANTHER" id="PTHR34990:SF1">
    <property type="entry name" value="UDP-2,3-DIACYLGLUCOSAMINE HYDROLASE"/>
    <property type="match status" value="1"/>
</dbReference>
<evidence type="ECO:0000313" key="9">
    <source>
        <dbReference type="EMBL" id="ADL25564.1"/>
    </source>
</evidence>
<keyword evidence="6" id="KW-0464">Manganese</keyword>
<evidence type="ECO:0000313" key="8">
    <source>
        <dbReference type="EMBL" id="ACX75853.1"/>
    </source>
</evidence>
<dbReference type="OrthoDB" id="9802481at2"/>
<dbReference type="GO" id="GO:0046872">
    <property type="term" value="F:metal ion binding"/>
    <property type="evidence" value="ECO:0007669"/>
    <property type="project" value="UniProtKB-KW"/>
</dbReference>
<reference evidence="9" key="3">
    <citation type="submission" date="2010-08" db="EMBL/GenBank/DDBJ databases">
        <authorList>
            <person name="Durkin A.S."/>
            <person name="Nelson K.E."/>
            <person name="Morrison M."/>
            <person name="Forsberg C.W."/>
            <person name="Wilson D.B."/>
            <person name="Russell J.B."/>
            <person name="Cann I.K.O."/>
            <person name="Mackie R.I."/>
            <person name="White B.A."/>
        </authorList>
    </citation>
    <scope>NUCLEOTIDE SEQUENCE</scope>
    <source>
        <strain evidence="9">S85</strain>
    </source>
</reference>
<keyword evidence="2" id="KW-0997">Cell inner membrane</keyword>
<dbReference type="CDD" id="cd07398">
    <property type="entry name" value="MPP_YbbF-LpxH"/>
    <property type="match status" value="1"/>
</dbReference>
<protein>
    <submittedName>
        <fullName evidence="8">Metallophosphoesterase</fullName>
    </submittedName>
    <submittedName>
        <fullName evidence="9">Putative UDP-2,3-diacylglucosamine hydrolase</fullName>
    </submittedName>
</protein>
<evidence type="ECO:0000313" key="11">
    <source>
        <dbReference type="Proteomes" id="UP000001497"/>
    </source>
</evidence>
<dbReference type="RefSeq" id="WP_014546907.1">
    <property type="nucleotide sequence ID" value="NC_013410.1"/>
</dbReference>
<dbReference type="GO" id="GO:0016020">
    <property type="term" value="C:membrane"/>
    <property type="evidence" value="ECO:0007669"/>
    <property type="project" value="GOC"/>
</dbReference>
<keyword evidence="3" id="KW-0479">Metal-binding</keyword>
<keyword evidence="11" id="KW-1185">Reference proteome</keyword>
<dbReference type="InterPro" id="IPR029052">
    <property type="entry name" value="Metallo-depent_PP-like"/>
</dbReference>
<dbReference type="GO" id="GO:0008758">
    <property type="term" value="F:UDP-2,3-diacylglucosamine hydrolase activity"/>
    <property type="evidence" value="ECO:0007669"/>
    <property type="project" value="TreeGrafter"/>
</dbReference>
<evidence type="ECO:0000256" key="5">
    <source>
        <dbReference type="ARBA" id="ARBA00023136"/>
    </source>
</evidence>
<evidence type="ECO:0000256" key="1">
    <source>
        <dbReference type="ARBA" id="ARBA00022475"/>
    </source>
</evidence>
<dbReference type="Proteomes" id="UP000000517">
    <property type="component" value="Chromosome"/>
</dbReference>
<dbReference type="eggNOG" id="COG2908">
    <property type="taxonomic scope" value="Bacteria"/>
</dbReference>
<dbReference type="PANTHER" id="PTHR34990">
    <property type="entry name" value="UDP-2,3-DIACYLGLUCOSAMINE HYDROLASE-RELATED"/>
    <property type="match status" value="1"/>
</dbReference>